<sequence>MGGHGGLNILPQKSWNVYGRENRLKVARDEAQHAEEEQARMEKQREAESQARRIYLLQQAAKKRGETFELPQAAVGPQPRLAPEAEAVEPSLASTSATEEPSAAATDSAVAVREEQPTLLQHINFFAEHEAKEAHPEKLEEAKREARRRGDKKTQTSDAKFDEKFQVGHGISGKANKPWYAKSSAMLQPEGAPGLQGSAVPAALLHSRAALSGAATSESALLQAASSLTDKQRRKAEKAARREEKRRRHAERAAQKGRHRGSQLKQGAGIERLRQERQVREAAERERARQAVLQDARARGVLGDGKRFHSAYGNAARRAAAV</sequence>
<protein>
    <recommendedName>
        <fullName evidence="2">CBF1-interacting co-repressor CIR N-terminal domain-containing protein</fullName>
    </recommendedName>
</protein>
<evidence type="ECO:0000313" key="3">
    <source>
        <dbReference type="EMBL" id="CAK0786631.1"/>
    </source>
</evidence>
<feature type="compositionally biased region" description="Basic and acidic residues" evidence="1">
    <location>
        <begin position="128"/>
        <end position="144"/>
    </location>
</feature>
<dbReference type="InterPro" id="IPR039875">
    <property type="entry name" value="LENG1-like"/>
</dbReference>
<feature type="compositionally biased region" description="Basic and acidic residues" evidence="1">
    <location>
        <begin position="152"/>
        <end position="166"/>
    </location>
</feature>
<feature type="compositionally biased region" description="Low complexity" evidence="1">
    <location>
        <begin position="91"/>
        <end position="109"/>
    </location>
</feature>
<feature type="region of interest" description="Disordered" evidence="1">
    <location>
        <begin position="65"/>
        <end position="112"/>
    </location>
</feature>
<dbReference type="EMBL" id="CAUYUE010000015">
    <property type="protein sequence ID" value="CAK0786631.1"/>
    <property type="molecule type" value="Genomic_DNA"/>
</dbReference>
<dbReference type="Proteomes" id="UP001314263">
    <property type="component" value="Unassembled WGS sequence"/>
</dbReference>
<evidence type="ECO:0000256" key="1">
    <source>
        <dbReference type="SAM" id="MobiDB-lite"/>
    </source>
</evidence>
<feature type="region of interest" description="Disordered" evidence="1">
    <location>
        <begin position="128"/>
        <end position="176"/>
    </location>
</feature>
<reference evidence="3 4" key="1">
    <citation type="submission" date="2023-10" db="EMBL/GenBank/DDBJ databases">
        <authorList>
            <person name="Maclean D."/>
            <person name="Macfadyen A."/>
        </authorList>
    </citation>
    <scope>NUCLEOTIDE SEQUENCE [LARGE SCALE GENOMIC DNA]</scope>
</reference>
<feature type="domain" description="CBF1-interacting co-repressor CIR N-terminal" evidence="2">
    <location>
        <begin position="14"/>
        <end position="50"/>
    </location>
</feature>
<feature type="compositionally biased region" description="Basic residues" evidence="1">
    <location>
        <begin position="244"/>
        <end position="262"/>
    </location>
</feature>
<evidence type="ECO:0000313" key="4">
    <source>
        <dbReference type="Proteomes" id="UP001314263"/>
    </source>
</evidence>
<dbReference type="PANTHER" id="PTHR22093:SF0">
    <property type="entry name" value="LEUKOCYTE RECEPTOR CLUSTER MEMBER 1"/>
    <property type="match status" value="1"/>
</dbReference>
<keyword evidence="4" id="KW-1185">Reference proteome</keyword>
<dbReference type="InterPro" id="IPR019339">
    <property type="entry name" value="CIR_N_dom"/>
</dbReference>
<accession>A0AAV1IH37</accession>
<dbReference type="SMART" id="SM01083">
    <property type="entry name" value="Cir_N"/>
    <property type="match status" value="1"/>
</dbReference>
<name>A0AAV1IH37_9CHLO</name>
<feature type="region of interest" description="Disordered" evidence="1">
    <location>
        <begin position="224"/>
        <end position="293"/>
    </location>
</feature>
<organism evidence="3 4">
    <name type="scientific">Coccomyxa viridis</name>
    <dbReference type="NCBI Taxonomy" id="1274662"/>
    <lineage>
        <taxon>Eukaryota</taxon>
        <taxon>Viridiplantae</taxon>
        <taxon>Chlorophyta</taxon>
        <taxon>core chlorophytes</taxon>
        <taxon>Trebouxiophyceae</taxon>
        <taxon>Trebouxiophyceae incertae sedis</taxon>
        <taxon>Coccomyxaceae</taxon>
        <taxon>Coccomyxa</taxon>
    </lineage>
</organism>
<evidence type="ECO:0000259" key="2">
    <source>
        <dbReference type="SMART" id="SM01083"/>
    </source>
</evidence>
<feature type="region of interest" description="Disordered" evidence="1">
    <location>
        <begin position="27"/>
        <end position="50"/>
    </location>
</feature>
<gene>
    <name evidence="3" type="ORF">CVIRNUC_009845</name>
</gene>
<dbReference type="PANTHER" id="PTHR22093">
    <property type="entry name" value="LEUKOCYTE RECEPTOR CLUSTER LRC MEMBER 1"/>
    <property type="match status" value="1"/>
</dbReference>
<feature type="compositionally biased region" description="Basic and acidic residues" evidence="1">
    <location>
        <begin position="271"/>
        <end position="289"/>
    </location>
</feature>
<dbReference type="AlphaFoldDB" id="A0AAV1IH37"/>
<comment type="caution">
    <text evidence="3">The sequence shown here is derived from an EMBL/GenBank/DDBJ whole genome shotgun (WGS) entry which is preliminary data.</text>
</comment>
<proteinExistence type="predicted"/>